<reference evidence="3" key="1">
    <citation type="submission" date="2022-11" db="UniProtKB">
        <authorList>
            <consortium name="WormBaseParasite"/>
        </authorList>
    </citation>
    <scope>IDENTIFICATION</scope>
</reference>
<protein>
    <submittedName>
        <fullName evidence="3">Uncharacterized protein</fullName>
    </submittedName>
</protein>
<dbReference type="Proteomes" id="UP000887577">
    <property type="component" value="Unplaced"/>
</dbReference>
<evidence type="ECO:0000256" key="1">
    <source>
        <dbReference type="SAM" id="MobiDB-lite"/>
    </source>
</evidence>
<organism evidence="2 3">
    <name type="scientific">Panagrolaimus superbus</name>
    <dbReference type="NCBI Taxonomy" id="310955"/>
    <lineage>
        <taxon>Eukaryota</taxon>
        <taxon>Metazoa</taxon>
        <taxon>Ecdysozoa</taxon>
        <taxon>Nematoda</taxon>
        <taxon>Chromadorea</taxon>
        <taxon>Rhabditida</taxon>
        <taxon>Tylenchina</taxon>
        <taxon>Panagrolaimomorpha</taxon>
        <taxon>Panagrolaimoidea</taxon>
        <taxon>Panagrolaimidae</taxon>
        <taxon>Panagrolaimus</taxon>
    </lineage>
</organism>
<evidence type="ECO:0000313" key="2">
    <source>
        <dbReference type="Proteomes" id="UP000887577"/>
    </source>
</evidence>
<dbReference type="WBParaSite" id="PSU_v2.g7055.t1">
    <property type="protein sequence ID" value="PSU_v2.g7055.t1"/>
    <property type="gene ID" value="PSU_v2.g7055"/>
</dbReference>
<feature type="compositionally biased region" description="Basic and acidic residues" evidence="1">
    <location>
        <begin position="71"/>
        <end position="83"/>
    </location>
</feature>
<keyword evidence="2" id="KW-1185">Reference proteome</keyword>
<feature type="region of interest" description="Disordered" evidence="1">
    <location>
        <begin position="39"/>
        <end position="83"/>
    </location>
</feature>
<feature type="compositionally biased region" description="Basic and acidic residues" evidence="1">
    <location>
        <begin position="46"/>
        <end position="60"/>
    </location>
</feature>
<evidence type="ECO:0000313" key="3">
    <source>
        <dbReference type="WBParaSite" id="PSU_v2.g7055.t1"/>
    </source>
</evidence>
<name>A0A914Z9Y5_9BILA</name>
<proteinExistence type="predicted"/>
<accession>A0A914Z9Y5</accession>
<sequence>MPMDSLRPTLVKPTKHAVEKYYEALNDLHAAVKEFDESSAAFDDAFPQKEPESSVPKENDENSPPPISQKKPSDETKAPRNPS</sequence>
<dbReference type="AlphaFoldDB" id="A0A914Z9Y5"/>